<comment type="similarity">
    <text evidence="1 3">Belongs to the type-B carboxylesterase/lipase family.</text>
</comment>
<dbReference type="SUPFAM" id="SSF53474">
    <property type="entry name" value="alpha/beta-Hydrolases"/>
    <property type="match status" value="1"/>
</dbReference>
<evidence type="ECO:0000259" key="4">
    <source>
        <dbReference type="Pfam" id="PF00135"/>
    </source>
</evidence>
<evidence type="ECO:0000256" key="3">
    <source>
        <dbReference type="RuleBase" id="RU361235"/>
    </source>
</evidence>
<dbReference type="InterPro" id="IPR050654">
    <property type="entry name" value="AChE-related_enzymes"/>
</dbReference>
<keyword evidence="6" id="KW-1185">Reference proteome</keyword>
<dbReference type="Gene3D" id="3.40.50.1820">
    <property type="entry name" value="alpha/beta hydrolase"/>
    <property type="match status" value="1"/>
</dbReference>
<keyword evidence="2 3" id="KW-0378">Hydrolase</keyword>
<protein>
    <recommendedName>
        <fullName evidence="3">Carboxylic ester hydrolase</fullName>
        <ecNumber evidence="3">3.1.1.-</ecNumber>
    </recommendedName>
</protein>
<dbReference type="OrthoDB" id="408631at2759"/>
<gene>
    <name evidence="5" type="ORF">COCVIDRAFT_30167</name>
</gene>
<dbReference type="GeneID" id="26254471"/>
<dbReference type="EMBL" id="KI968800">
    <property type="protein sequence ID" value="EUN22855.1"/>
    <property type="molecule type" value="Genomic_DNA"/>
</dbReference>
<dbReference type="EC" id="3.1.1.-" evidence="3"/>
<evidence type="ECO:0000313" key="6">
    <source>
        <dbReference type="Proteomes" id="UP000054337"/>
    </source>
</evidence>
<evidence type="ECO:0000313" key="5">
    <source>
        <dbReference type="EMBL" id="EUN22855.1"/>
    </source>
</evidence>
<dbReference type="HOGENOM" id="CLU_006586_15_0_1"/>
<feature type="signal peptide" evidence="3">
    <location>
        <begin position="1"/>
        <end position="26"/>
    </location>
</feature>
<dbReference type="PROSITE" id="PS00122">
    <property type="entry name" value="CARBOXYLESTERASE_B_1"/>
    <property type="match status" value="1"/>
</dbReference>
<feature type="chain" id="PRO_5005151175" description="Carboxylic ester hydrolase" evidence="3">
    <location>
        <begin position="27"/>
        <end position="540"/>
    </location>
</feature>
<dbReference type="InterPro" id="IPR029058">
    <property type="entry name" value="AB_hydrolase_fold"/>
</dbReference>
<proteinExistence type="inferred from homology"/>
<dbReference type="PANTHER" id="PTHR43918">
    <property type="entry name" value="ACETYLCHOLINESTERASE"/>
    <property type="match status" value="1"/>
</dbReference>
<name>W7EA69_BIPV3</name>
<dbReference type="RefSeq" id="XP_014552433.1">
    <property type="nucleotide sequence ID" value="XM_014696947.1"/>
</dbReference>
<dbReference type="InterPro" id="IPR002018">
    <property type="entry name" value="CarbesteraseB"/>
</dbReference>
<accession>W7EA69</accession>
<evidence type="ECO:0000256" key="1">
    <source>
        <dbReference type="ARBA" id="ARBA00005964"/>
    </source>
</evidence>
<dbReference type="AlphaFoldDB" id="W7EA69"/>
<organism evidence="5 6">
    <name type="scientific">Bipolaris victoriae (strain FI3)</name>
    <name type="common">Victoria blight of oats agent</name>
    <name type="synonym">Cochliobolus victoriae</name>
    <dbReference type="NCBI Taxonomy" id="930091"/>
    <lineage>
        <taxon>Eukaryota</taxon>
        <taxon>Fungi</taxon>
        <taxon>Dikarya</taxon>
        <taxon>Ascomycota</taxon>
        <taxon>Pezizomycotina</taxon>
        <taxon>Dothideomycetes</taxon>
        <taxon>Pleosporomycetidae</taxon>
        <taxon>Pleosporales</taxon>
        <taxon>Pleosporineae</taxon>
        <taxon>Pleosporaceae</taxon>
        <taxon>Bipolaris</taxon>
    </lineage>
</organism>
<evidence type="ECO:0000256" key="2">
    <source>
        <dbReference type="ARBA" id="ARBA00022801"/>
    </source>
</evidence>
<dbReference type="PROSITE" id="PS00941">
    <property type="entry name" value="CARBOXYLESTERASE_B_2"/>
    <property type="match status" value="1"/>
</dbReference>
<dbReference type="InterPro" id="IPR019826">
    <property type="entry name" value="Carboxylesterase_B_AS"/>
</dbReference>
<dbReference type="Proteomes" id="UP000054337">
    <property type="component" value="Unassembled WGS sequence"/>
</dbReference>
<reference evidence="5 6" key="1">
    <citation type="journal article" date="2013" name="PLoS Genet.">
        <title>Comparative genome structure, secondary metabolite, and effector coding capacity across Cochliobolus pathogens.</title>
        <authorList>
            <person name="Condon B.J."/>
            <person name="Leng Y."/>
            <person name="Wu D."/>
            <person name="Bushley K.E."/>
            <person name="Ohm R.A."/>
            <person name="Otillar R."/>
            <person name="Martin J."/>
            <person name="Schackwitz W."/>
            <person name="Grimwood J."/>
            <person name="MohdZainudin N."/>
            <person name="Xue C."/>
            <person name="Wang R."/>
            <person name="Manning V.A."/>
            <person name="Dhillon B."/>
            <person name="Tu Z.J."/>
            <person name="Steffenson B.J."/>
            <person name="Salamov A."/>
            <person name="Sun H."/>
            <person name="Lowry S."/>
            <person name="LaButti K."/>
            <person name="Han J."/>
            <person name="Copeland A."/>
            <person name="Lindquist E."/>
            <person name="Barry K."/>
            <person name="Schmutz J."/>
            <person name="Baker S.E."/>
            <person name="Ciuffetti L.M."/>
            <person name="Grigoriev I.V."/>
            <person name="Zhong S."/>
            <person name="Turgeon B.G."/>
        </authorList>
    </citation>
    <scope>NUCLEOTIDE SEQUENCE [LARGE SCALE GENOMIC DNA]</scope>
    <source>
        <strain evidence="5 6">FI3</strain>
    </source>
</reference>
<dbReference type="InterPro" id="IPR019819">
    <property type="entry name" value="Carboxylesterase_B_CS"/>
</dbReference>
<dbReference type="ESTHER" id="cocca-w6xq19">
    <property type="family name" value="Fungal_carboxylesterase_lipase"/>
</dbReference>
<dbReference type="PANTHER" id="PTHR43918:SF4">
    <property type="entry name" value="CARBOXYLIC ESTER HYDROLASE"/>
    <property type="match status" value="1"/>
</dbReference>
<sequence length="540" mass="58695">MGSHFPSFLKVFLLSALVTHITPVFADEAPTVTIASGVIIGTTTKPANQPDLPASANAYLGVPFPKSPPQRFSPPEAVQPWSSPLQAKALKPACIQQFSGKNRDKTMEFFNNPLHHPPGESEDCLYLNVYTPAGVNATSKKAVMFWIFGGNLAFGTGGLNYYDGTSLAINEDVVVVTINYRTNIFGFSNSPEIPFGSQNSGFLDQRFALQWVQDNIVNFGGDPKRVMLFGESAGGESIKQLLANPPNPLPFSSAILQSQQALSQGNGLTNYKKVLSHFSCTDITCLRAVPATEIKSYIESESLSFAPVNGDGTSVDDVRPSIRSKKWARVPTMFGTNLNEARIFLAVLGSNDATTAFNSIVEQVNTSSIDAPDAHTAVTDAYAEQGITVFDKLLDRVLTDAIFTCTTSRLSTFLDKNSYTTYRYLYSGVFPSVSIFNDAGAYHTSEIPQVFGTWERSNRFGNATEQQIKLSSFMQKTWADFAKDPEKGVGWAKVGSTLLGRELGVLGEGDSAGVTVKRKATVDYACALYDTVTYFSGLMW</sequence>
<keyword evidence="3" id="KW-0732">Signal</keyword>
<dbReference type="GO" id="GO:0052689">
    <property type="term" value="F:carboxylic ester hydrolase activity"/>
    <property type="evidence" value="ECO:0007669"/>
    <property type="project" value="TreeGrafter"/>
</dbReference>
<dbReference type="Pfam" id="PF00135">
    <property type="entry name" value="COesterase"/>
    <property type="match status" value="1"/>
</dbReference>
<feature type="domain" description="Carboxylesterase type B" evidence="4">
    <location>
        <begin position="29"/>
        <end position="484"/>
    </location>
</feature>